<protein>
    <submittedName>
        <fullName evidence="2">Uncharacterized protein</fullName>
    </submittedName>
</protein>
<keyword evidence="1" id="KW-0472">Membrane</keyword>
<reference evidence="2" key="1">
    <citation type="submission" date="2019-03" db="EMBL/GenBank/DDBJ databases">
        <authorList>
            <consortium name="Pathogen Informatics"/>
        </authorList>
    </citation>
    <scope>NUCLEOTIDE SEQUENCE</scope>
    <source>
        <strain evidence="2">5012STDY7626448</strain>
    </source>
</reference>
<organism evidence="2">
    <name type="scientific">Klebsiella pneumoniae</name>
    <dbReference type="NCBI Taxonomy" id="573"/>
    <lineage>
        <taxon>Bacteria</taxon>
        <taxon>Pseudomonadati</taxon>
        <taxon>Pseudomonadota</taxon>
        <taxon>Gammaproteobacteria</taxon>
        <taxon>Enterobacterales</taxon>
        <taxon>Enterobacteriaceae</taxon>
        <taxon>Klebsiella/Raoultella group</taxon>
        <taxon>Klebsiella</taxon>
        <taxon>Klebsiella pneumoniae complex</taxon>
    </lineage>
</organism>
<sequence>MKKDNLSKKDKTMIFAISVTLMLYVNKIYGMASVNDENVMTFVKEQDAVDFALRVHMLEVLKEFDYYKILFGTGKERKEYIDMAELLNRVMFYHGKYIKDMLIRNLEEGISMDDYGVLNWNLDIMR</sequence>
<dbReference type="EMBL" id="CAAHCU010000001">
    <property type="protein sequence ID" value="VGL57902.1"/>
    <property type="molecule type" value="Genomic_DNA"/>
</dbReference>
<name>A0A486NKG3_KLEPN</name>
<gene>
    <name evidence="2" type="ORF">SAMEA4873650_00763</name>
</gene>
<evidence type="ECO:0000313" key="2">
    <source>
        <dbReference type="EMBL" id="VGL57902.1"/>
    </source>
</evidence>
<dbReference type="RefSeq" id="WP_023286667.1">
    <property type="nucleotide sequence ID" value="NZ_CAMRIF010000001.1"/>
</dbReference>
<feature type="transmembrane region" description="Helical" evidence="1">
    <location>
        <begin position="12"/>
        <end position="32"/>
    </location>
</feature>
<evidence type="ECO:0000256" key="1">
    <source>
        <dbReference type="SAM" id="Phobius"/>
    </source>
</evidence>
<keyword evidence="1" id="KW-1133">Transmembrane helix</keyword>
<dbReference type="AlphaFoldDB" id="A0A486NKG3"/>
<accession>A0A486NKG3</accession>
<keyword evidence="1" id="KW-0812">Transmembrane</keyword>
<proteinExistence type="predicted"/>